<dbReference type="Proteomes" id="UP000027466">
    <property type="component" value="Unassembled WGS sequence"/>
</dbReference>
<evidence type="ECO:0000256" key="5">
    <source>
        <dbReference type="ARBA" id="ARBA00023136"/>
    </source>
</evidence>
<dbReference type="InterPro" id="IPR001851">
    <property type="entry name" value="ABC_transp_permease"/>
</dbReference>
<keyword evidence="4 6" id="KW-1133">Transmembrane helix</keyword>
<sequence length="371" mass="38056">MRLNAPAARLILSVLPAVPTVLALLSALALFALFLLVQGQPALDALGLIFQGAFGSSFAWQNTLLRASPLMLTALCVALPAQVGLVVIGGEGALALGGMCAAIVPQMLPPGTSWLVATPLMALAGMLAGGAWIGGVGALRQWRGVNETISSLLMSYIAIALFKHLVEGPLRDPASLNKPSTPPIPDALMIGPIPGLDMHWGLVFGVLACIAAWVFVRFSTKGFAMRVVGGSDRAARLVGLPVNQLALAACVLGGAAAGLAGMFEVAAVQGSANASLLAGYGYAGILVAFAARQNPLAIIVCALMIGGIQASGSLLQRRLDLPDATTLVFQGLLFANLLAWEALGGRIAAWRIRLQAAALADVPVQLGETHA</sequence>
<keyword evidence="8" id="KW-1185">Reference proteome</keyword>
<dbReference type="PANTHER" id="PTHR47089">
    <property type="entry name" value="ABC TRANSPORTER, PERMEASE PROTEIN"/>
    <property type="match status" value="1"/>
</dbReference>
<gene>
    <name evidence="7" type="ORF">BG61_19840</name>
</gene>
<accession>A0A069PUT4</accession>
<dbReference type="PANTHER" id="PTHR47089:SF1">
    <property type="entry name" value="GUANOSINE ABC TRANSPORTER PERMEASE PROTEIN NUPP"/>
    <property type="match status" value="1"/>
</dbReference>
<evidence type="ECO:0000313" key="8">
    <source>
        <dbReference type="Proteomes" id="UP000027466"/>
    </source>
</evidence>
<organism evidence="7 8">
    <name type="scientific">Caballeronia glathei</name>
    <dbReference type="NCBI Taxonomy" id="60547"/>
    <lineage>
        <taxon>Bacteria</taxon>
        <taxon>Pseudomonadati</taxon>
        <taxon>Pseudomonadota</taxon>
        <taxon>Betaproteobacteria</taxon>
        <taxon>Burkholderiales</taxon>
        <taxon>Burkholderiaceae</taxon>
        <taxon>Caballeronia</taxon>
    </lineage>
</organism>
<feature type="transmembrane region" description="Helical" evidence="6">
    <location>
        <begin position="296"/>
        <end position="315"/>
    </location>
</feature>
<name>A0A069PUT4_9BURK</name>
<comment type="caution">
    <text evidence="7">The sequence shown here is derived from an EMBL/GenBank/DDBJ whole genome shotgun (WGS) entry which is preliminary data.</text>
</comment>
<feature type="transmembrane region" description="Helical" evidence="6">
    <location>
        <begin position="148"/>
        <end position="166"/>
    </location>
</feature>
<dbReference type="STRING" id="60547.GCA_000751215_04439"/>
<reference evidence="7 8" key="1">
    <citation type="submission" date="2014-03" db="EMBL/GenBank/DDBJ databases">
        <title>Draft Genome Sequences of Four Burkholderia Strains.</title>
        <authorList>
            <person name="Liu X.Y."/>
            <person name="Li C.X."/>
            <person name="Xu J.H."/>
        </authorList>
    </citation>
    <scope>NUCLEOTIDE SEQUENCE [LARGE SCALE GENOMIC DNA]</scope>
    <source>
        <strain evidence="7 8">DSM 50014</strain>
    </source>
</reference>
<proteinExistence type="predicted"/>
<comment type="subcellular location">
    <subcellularLocation>
        <location evidence="1">Cell membrane</location>
        <topology evidence="1">Multi-pass membrane protein</topology>
    </subcellularLocation>
</comment>
<dbReference type="AlphaFoldDB" id="A0A069PUT4"/>
<dbReference type="GO" id="GO:0005886">
    <property type="term" value="C:plasma membrane"/>
    <property type="evidence" value="ECO:0007669"/>
    <property type="project" value="UniProtKB-SubCell"/>
</dbReference>
<protein>
    <submittedName>
        <fullName evidence="7">ABC transporter permease</fullName>
    </submittedName>
</protein>
<feature type="transmembrane region" description="Helical" evidence="6">
    <location>
        <begin position="327"/>
        <end position="343"/>
    </location>
</feature>
<evidence type="ECO:0000256" key="3">
    <source>
        <dbReference type="ARBA" id="ARBA00022692"/>
    </source>
</evidence>
<evidence type="ECO:0000256" key="2">
    <source>
        <dbReference type="ARBA" id="ARBA00022475"/>
    </source>
</evidence>
<dbReference type="Pfam" id="PF02653">
    <property type="entry name" value="BPD_transp_2"/>
    <property type="match status" value="1"/>
</dbReference>
<feature type="transmembrane region" description="Helical" evidence="6">
    <location>
        <begin position="198"/>
        <end position="216"/>
    </location>
</feature>
<evidence type="ECO:0000256" key="6">
    <source>
        <dbReference type="SAM" id="Phobius"/>
    </source>
</evidence>
<keyword evidence="5 6" id="KW-0472">Membrane</keyword>
<dbReference type="CDD" id="cd06580">
    <property type="entry name" value="TM_PBP1_transp_TpRbsC_like"/>
    <property type="match status" value="1"/>
</dbReference>
<feature type="transmembrane region" description="Helical" evidence="6">
    <location>
        <begin position="266"/>
        <end position="289"/>
    </location>
</feature>
<feature type="transmembrane region" description="Helical" evidence="6">
    <location>
        <begin position="237"/>
        <end position="260"/>
    </location>
</feature>
<evidence type="ECO:0000313" key="7">
    <source>
        <dbReference type="EMBL" id="KDR44310.1"/>
    </source>
</evidence>
<feature type="transmembrane region" description="Helical" evidence="6">
    <location>
        <begin position="72"/>
        <end position="104"/>
    </location>
</feature>
<keyword evidence="2" id="KW-1003">Cell membrane</keyword>
<feature type="transmembrane region" description="Helical" evidence="6">
    <location>
        <begin position="12"/>
        <end position="36"/>
    </location>
</feature>
<dbReference type="GO" id="GO:0022857">
    <property type="term" value="F:transmembrane transporter activity"/>
    <property type="evidence" value="ECO:0007669"/>
    <property type="project" value="InterPro"/>
</dbReference>
<dbReference type="EMBL" id="JFHC01000003">
    <property type="protein sequence ID" value="KDR44310.1"/>
    <property type="molecule type" value="Genomic_DNA"/>
</dbReference>
<evidence type="ECO:0000256" key="1">
    <source>
        <dbReference type="ARBA" id="ARBA00004651"/>
    </source>
</evidence>
<dbReference type="RefSeq" id="WP_035935327.1">
    <property type="nucleotide sequence ID" value="NZ_CADFFX010000002.1"/>
</dbReference>
<keyword evidence="3 6" id="KW-0812">Transmembrane</keyword>
<feature type="transmembrane region" description="Helical" evidence="6">
    <location>
        <begin position="116"/>
        <end position="136"/>
    </location>
</feature>
<evidence type="ECO:0000256" key="4">
    <source>
        <dbReference type="ARBA" id="ARBA00022989"/>
    </source>
</evidence>